<evidence type="ECO:0008006" key="3">
    <source>
        <dbReference type="Google" id="ProtNLM"/>
    </source>
</evidence>
<name>A0A1F6G7B7_9PROT</name>
<proteinExistence type="predicted"/>
<reference evidence="1 2" key="1">
    <citation type="journal article" date="2016" name="Nat. Commun.">
        <title>Thousands of microbial genomes shed light on interconnected biogeochemical processes in an aquifer system.</title>
        <authorList>
            <person name="Anantharaman K."/>
            <person name="Brown C.T."/>
            <person name="Hug L.A."/>
            <person name="Sharon I."/>
            <person name="Castelle C.J."/>
            <person name="Probst A.J."/>
            <person name="Thomas B.C."/>
            <person name="Singh A."/>
            <person name="Wilkins M.J."/>
            <person name="Karaoz U."/>
            <person name="Brodie E.L."/>
            <person name="Williams K.H."/>
            <person name="Hubbard S.S."/>
            <person name="Banfield J.F."/>
        </authorList>
    </citation>
    <scope>NUCLEOTIDE SEQUENCE [LARGE SCALE GENOMIC DNA]</scope>
</reference>
<accession>A0A1F6G7B7</accession>
<comment type="caution">
    <text evidence="1">The sequence shown here is derived from an EMBL/GenBank/DDBJ whole genome shotgun (WGS) entry which is preliminary data.</text>
</comment>
<dbReference type="EMBL" id="MFNE01000043">
    <property type="protein sequence ID" value="OGG93998.1"/>
    <property type="molecule type" value="Genomic_DNA"/>
</dbReference>
<dbReference type="STRING" id="1817772.A2527_09070"/>
<sequence length="399" mass="45793">MIDIKIAELVTNPYKTLGNWLKLVHETPNDIIRIAHKGNDFPLGSEVILIQILSEWFKRNNSPTWRTYIQEPSPKTNSIEGASKPKTDQITSQLQKIVESDWGYVLSSLMFWGTGKFEKANRSPIGLNLIFEKIDRQFKKFQAPISRSPESVIKGHSASLICIDPGHYKLPSLYHTVDGKLRSKIEFEQLIETVYSEFHNLKQHPKQKDYKNEDRKALIEDTSTVLYELFENTEKWGCRDHNGIRQLGARGIQLNEQTKPDVTHSDGPAKQFIESNPGTYFELSVFDTGLGLAQHRTKQRLSDLNLNEELKACKECFNANFHNGTGKGLKRLKDVIDRRKGYFQLRTGRLFLYYHGKESTKPQVTDLFDFHTNGQEISEFKAIAGTSYTILLPSKNRTK</sequence>
<dbReference type="Proteomes" id="UP000178449">
    <property type="component" value="Unassembled WGS sequence"/>
</dbReference>
<evidence type="ECO:0000313" key="2">
    <source>
        <dbReference type="Proteomes" id="UP000178449"/>
    </source>
</evidence>
<protein>
    <recommendedName>
        <fullName evidence="3">ATP-binding protein</fullName>
    </recommendedName>
</protein>
<evidence type="ECO:0000313" key="1">
    <source>
        <dbReference type="EMBL" id="OGG93998.1"/>
    </source>
</evidence>
<organism evidence="1 2">
    <name type="scientific">Candidatus Lambdaproteobacteria bacterium RIFOXYD2_FULL_50_16</name>
    <dbReference type="NCBI Taxonomy" id="1817772"/>
    <lineage>
        <taxon>Bacteria</taxon>
        <taxon>Pseudomonadati</taxon>
        <taxon>Pseudomonadota</taxon>
        <taxon>Candidatus Lambdaproteobacteria</taxon>
    </lineage>
</organism>
<dbReference type="AlphaFoldDB" id="A0A1F6G7B7"/>
<gene>
    <name evidence="1" type="ORF">A2527_09070</name>
</gene>